<dbReference type="GO" id="GO:0048211">
    <property type="term" value="P:Golgi vesicle docking"/>
    <property type="evidence" value="ECO:0007669"/>
    <property type="project" value="TreeGrafter"/>
</dbReference>
<dbReference type="InterPro" id="IPR011989">
    <property type="entry name" value="ARM-like"/>
</dbReference>
<sequence length="566" mass="63309">MAAGKGNTVLHKYCETRWLERHDVVSLFHECFECIIEVLETIMSNEAEANGNATSLHTCLSQALGFCNISKRVIESFTAFDSLYEQSAIPDLLQNDFPIDEPRTPTRNVPRVTIAHGYVTGNEVDLIELVQDRYKWDTVVISSANISRVPNAIEYRLLVISTPLFRPPYSACIQISLNLPLPTLFHHSKVNPVTPGVWDSTNSVVALNTILSHFSVIHSRSPSQEELIKSSFSTLLDDRRDACRALKALSRKYRIEVGAQGMGALKHVLETDHADSEIVGYTLDTLCNITAPETFEEEEHPSLGPTLTGVSQQFTEIFIKQPDNVALVLGFLEEYDFHVRWPAVKLLTSLLANKPKDLQEIVLVSPMGVSKLMDLLSDSREVIRNDALLLLTQLTKGNANIQKIVAFENAFDRLFDVIMEEGYSDGGIVVEDCLLLMLNLLRNNTSNQNFFKEGSYIQRLTPMFKLPQDVDDSGWSAQKVSNIHCMLQGEDLVFRVIAVSGILDSDPCPRQASPGSLEKMIRLFSHSIATKLSPRWSMTSRSSHCPYSISAVGPLNQCHCLCRYPH</sequence>
<dbReference type="GO" id="GO:0005783">
    <property type="term" value="C:endoplasmic reticulum"/>
    <property type="evidence" value="ECO:0007669"/>
    <property type="project" value="TreeGrafter"/>
</dbReference>
<dbReference type="GO" id="GO:0012507">
    <property type="term" value="C:ER to Golgi transport vesicle membrane"/>
    <property type="evidence" value="ECO:0007669"/>
    <property type="project" value="TreeGrafter"/>
</dbReference>
<evidence type="ECO:0000313" key="1">
    <source>
        <dbReference type="EMBL" id="CAD7201184.1"/>
    </source>
</evidence>
<dbReference type="SUPFAM" id="SSF48371">
    <property type="entry name" value="ARM repeat"/>
    <property type="match status" value="1"/>
</dbReference>
<dbReference type="GO" id="GO:0061025">
    <property type="term" value="P:membrane fusion"/>
    <property type="evidence" value="ECO:0007669"/>
    <property type="project" value="TreeGrafter"/>
</dbReference>
<dbReference type="AlphaFoldDB" id="A0A7R8VMC0"/>
<name>A0A7R8VMC0_TIMDO</name>
<protein>
    <submittedName>
        <fullName evidence="1">Uncharacterized protein</fullName>
    </submittedName>
</protein>
<dbReference type="EMBL" id="OA568127">
    <property type="protein sequence ID" value="CAD7201184.1"/>
    <property type="molecule type" value="Genomic_DNA"/>
</dbReference>
<dbReference type="GO" id="GO:0006886">
    <property type="term" value="P:intracellular protein transport"/>
    <property type="evidence" value="ECO:0007669"/>
    <property type="project" value="TreeGrafter"/>
</dbReference>
<dbReference type="GO" id="GO:0045056">
    <property type="term" value="P:transcytosis"/>
    <property type="evidence" value="ECO:0007669"/>
    <property type="project" value="TreeGrafter"/>
</dbReference>
<proteinExistence type="predicted"/>
<dbReference type="PANTHER" id="PTHR10013:SF0">
    <property type="entry name" value="GENERAL VESICULAR TRANSPORT FACTOR P115"/>
    <property type="match status" value="1"/>
</dbReference>
<organism evidence="1">
    <name type="scientific">Timema douglasi</name>
    <name type="common">Walking stick</name>
    <dbReference type="NCBI Taxonomy" id="61478"/>
    <lineage>
        <taxon>Eukaryota</taxon>
        <taxon>Metazoa</taxon>
        <taxon>Ecdysozoa</taxon>
        <taxon>Arthropoda</taxon>
        <taxon>Hexapoda</taxon>
        <taxon>Insecta</taxon>
        <taxon>Pterygota</taxon>
        <taxon>Neoptera</taxon>
        <taxon>Polyneoptera</taxon>
        <taxon>Phasmatodea</taxon>
        <taxon>Timematodea</taxon>
        <taxon>Timematoidea</taxon>
        <taxon>Timematidae</taxon>
        <taxon>Timema</taxon>
    </lineage>
</organism>
<accession>A0A7R8VMC0</accession>
<dbReference type="PANTHER" id="PTHR10013">
    <property type="entry name" value="GENERAL VESICULAR TRANSPORT FACTOR P115"/>
    <property type="match status" value="1"/>
</dbReference>
<dbReference type="InterPro" id="IPR016024">
    <property type="entry name" value="ARM-type_fold"/>
</dbReference>
<dbReference type="InterPro" id="IPR024095">
    <property type="entry name" value="Vesicle_P115"/>
</dbReference>
<dbReference type="GO" id="GO:0005795">
    <property type="term" value="C:Golgi stack"/>
    <property type="evidence" value="ECO:0007669"/>
    <property type="project" value="TreeGrafter"/>
</dbReference>
<dbReference type="GO" id="GO:0006888">
    <property type="term" value="P:endoplasmic reticulum to Golgi vesicle-mediated transport"/>
    <property type="evidence" value="ECO:0007669"/>
    <property type="project" value="TreeGrafter"/>
</dbReference>
<gene>
    <name evidence="1" type="ORF">TDIB3V08_LOCUS7387</name>
</gene>
<reference evidence="1" key="1">
    <citation type="submission" date="2020-11" db="EMBL/GenBank/DDBJ databases">
        <authorList>
            <person name="Tran Van P."/>
        </authorList>
    </citation>
    <scope>NUCLEOTIDE SEQUENCE</scope>
</reference>
<dbReference type="Gene3D" id="1.25.10.10">
    <property type="entry name" value="Leucine-rich Repeat Variant"/>
    <property type="match status" value="1"/>
</dbReference>